<feature type="region of interest" description="Disordered" evidence="1">
    <location>
        <begin position="167"/>
        <end position="220"/>
    </location>
</feature>
<dbReference type="AlphaFoldDB" id="A0A084B3L6"/>
<sequence length="316" mass="33731">MPATNRGVQIAPADTISTSGEYLRGLPPSWTTPTAGLAVFALLLFLALRARRSCPCSLKATTRLSRNHNPTVSPDQQDLELPCPPAWSMDEKQSRPKGITGPPSKGQHVTFQEDESAFKKPLSIDVAWKRTAGDGLPRQLMSRPPPAPPLTPPELSTAVFTFEDRPRHHESFLQQPNPDYLSSTSTSLSQSGSASPPTPRRRSYNKTLPIGIPTPQSSTISDIEPADLTFSPSSFPPTSPCLPPAPPGMTGPDDDVKAQQEIDVRGEIISVLDGDGAGWTRHTRVYGGGVCLACAASGGDHGGGFYGATVSPEEMR</sequence>
<keyword evidence="3" id="KW-1185">Reference proteome</keyword>
<gene>
    <name evidence="2" type="ORF">S7711_00156</name>
</gene>
<feature type="region of interest" description="Disordered" evidence="1">
    <location>
        <begin position="135"/>
        <end position="155"/>
    </location>
</feature>
<evidence type="ECO:0000313" key="3">
    <source>
        <dbReference type="Proteomes" id="UP000028045"/>
    </source>
</evidence>
<feature type="compositionally biased region" description="Pro residues" evidence="1">
    <location>
        <begin position="143"/>
        <end position="152"/>
    </location>
</feature>
<reference evidence="2 3" key="1">
    <citation type="journal article" date="2014" name="BMC Genomics">
        <title>Comparative genome sequencing reveals chemotype-specific gene clusters in the toxigenic black mold Stachybotrys.</title>
        <authorList>
            <person name="Semeiks J."/>
            <person name="Borek D."/>
            <person name="Otwinowski Z."/>
            <person name="Grishin N.V."/>
        </authorList>
    </citation>
    <scope>NUCLEOTIDE SEQUENCE [LARGE SCALE GENOMIC DNA]</scope>
    <source>
        <strain evidence="3">CBS 109288 / IBT 7711</strain>
    </source>
</reference>
<accession>A0A084B3L6</accession>
<proteinExistence type="predicted"/>
<dbReference type="EMBL" id="KL648097">
    <property type="protein sequence ID" value="KEY72145.1"/>
    <property type="molecule type" value="Genomic_DNA"/>
</dbReference>
<protein>
    <submittedName>
        <fullName evidence="2">Uncharacterized protein</fullName>
    </submittedName>
</protein>
<feature type="compositionally biased region" description="Low complexity" evidence="1">
    <location>
        <begin position="181"/>
        <end position="195"/>
    </location>
</feature>
<dbReference type="Proteomes" id="UP000028045">
    <property type="component" value="Unassembled WGS sequence"/>
</dbReference>
<evidence type="ECO:0000256" key="1">
    <source>
        <dbReference type="SAM" id="MobiDB-lite"/>
    </source>
</evidence>
<organism evidence="2 3">
    <name type="scientific">Stachybotrys chartarum (strain CBS 109288 / IBT 7711)</name>
    <name type="common">Toxic black mold</name>
    <name type="synonym">Stilbospora chartarum</name>
    <dbReference type="NCBI Taxonomy" id="1280523"/>
    <lineage>
        <taxon>Eukaryota</taxon>
        <taxon>Fungi</taxon>
        <taxon>Dikarya</taxon>
        <taxon>Ascomycota</taxon>
        <taxon>Pezizomycotina</taxon>
        <taxon>Sordariomycetes</taxon>
        <taxon>Hypocreomycetidae</taxon>
        <taxon>Hypocreales</taxon>
        <taxon>Stachybotryaceae</taxon>
        <taxon>Stachybotrys</taxon>
    </lineage>
</organism>
<dbReference type="HOGENOM" id="CLU_067853_0_0_1"/>
<evidence type="ECO:0000313" key="2">
    <source>
        <dbReference type="EMBL" id="KEY72145.1"/>
    </source>
</evidence>
<name>A0A084B3L6_STACB</name>
<dbReference type="OrthoDB" id="5235700at2759"/>